<gene>
    <name evidence="2" type="ORF">NYP18_01080</name>
</gene>
<keyword evidence="3" id="KW-1185">Reference proteome</keyword>
<organism evidence="2 3">
    <name type="scientific">Corynebacterium lemuris</name>
    <dbReference type="NCBI Taxonomy" id="1859292"/>
    <lineage>
        <taxon>Bacteria</taxon>
        <taxon>Bacillati</taxon>
        <taxon>Actinomycetota</taxon>
        <taxon>Actinomycetes</taxon>
        <taxon>Mycobacteriales</taxon>
        <taxon>Corynebacteriaceae</taxon>
        <taxon>Corynebacterium</taxon>
    </lineage>
</organism>
<dbReference type="PANTHER" id="PTHR36440:SF1">
    <property type="entry name" value="PUTATIVE (AFU_ORTHOLOGUE AFUA_8G07350)-RELATED"/>
    <property type="match status" value="1"/>
</dbReference>
<dbReference type="SUPFAM" id="SSF51182">
    <property type="entry name" value="RmlC-like cupins"/>
    <property type="match status" value="1"/>
</dbReference>
<dbReference type="PANTHER" id="PTHR36440">
    <property type="entry name" value="PUTATIVE (AFU_ORTHOLOGUE AFUA_8G07350)-RELATED"/>
    <property type="match status" value="1"/>
</dbReference>
<feature type="domain" description="Cupin type-2" evidence="1">
    <location>
        <begin position="59"/>
        <end position="123"/>
    </location>
</feature>
<dbReference type="InterPro" id="IPR053146">
    <property type="entry name" value="QDO-like"/>
</dbReference>
<dbReference type="InterPro" id="IPR011051">
    <property type="entry name" value="RmlC_Cupin_sf"/>
</dbReference>
<name>A0ABT2FSQ1_9CORY</name>
<dbReference type="RefSeq" id="WP_259426285.1">
    <property type="nucleotide sequence ID" value="NZ_JANWTC010000001.1"/>
</dbReference>
<evidence type="ECO:0000313" key="2">
    <source>
        <dbReference type="EMBL" id="MCS5478245.1"/>
    </source>
</evidence>
<evidence type="ECO:0000313" key="3">
    <source>
        <dbReference type="Proteomes" id="UP001205965"/>
    </source>
</evidence>
<comment type="caution">
    <text evidence="2">The sequence shown here is derived from an EMBL/GenBank/DDBJ whole genome shotgun (WGS) entry which is preliminary data.</text>
</comment>
<sequence>MAHTTTSPYPAKPSNEPMERVYAIRKEERENWWFLGDLIQPIVTSEMSHGKFMLTQTHAKPGSKPPLHEHADEDEILYILEGEVTFWIAGREMVLGAGDCMFMPRDVPHIFQASTEVETRWLNLSAPGGLENFFREVAVPADYPAPQRDFVVDSDTEERLLSAAKKHGITMLEADPATT</sequence>
<dbReference type="InterPro" id="IPR013096">
    <property type="entry name" value="Cupin_2"/>
</dbReference>
<reference evidence="2 3" key="1">
    <citation type="submission" date="2022-08" db="EMBL/GenBank/DDBJ databases">
        <title>YIM 101645 draft genome.</title>
        <authorList>
            <person name="Chen X."/>
        </authorList>
    </citation>
    <scope>NUCLEOTIDE SEQUENCE [LARGE SCALE GENOMIC DNA]</scope>
    <source>
        <strain evidence="2 3">YIM 101645</strain>
    </source>
</reference>
<protein>
    <submittedName>
        <fullName evidence="2">Cupin domain-containing protein</fullName>
    </submittedName>
</protein>
<proteinExistence type="predicted"/>
<dbReference type="Proteomes" id="UP001205965">
    <property type="component" value="Unassembled WGS sequence"/>
</dbReference>
<dbReference type="InterPro" id="IPR014710">
    <property type="entry name" value="RmlC-like_jellyroll"/>
</dbReference>
<dbReference type="Pfam" id="PF07883">
    <property type="entry name" value="Cupin_2"/>
    <property type="match status" value="1"/>
</dbReference>
<dbReference type="EMBL" id="JANWTC010000001">
    <property type="protein sequence ID" value="MCS5478245.1"/>
    <property type="molecule type" value="Genomic_DNA"/>
</dbReference>
<evidence type="ECO:0000259" key="1">
    <source>
        <dbReference type="Pfam" id="PF07883"/>
    </source>
</evidence>
<accession>A0ABT2FSQ1</accession>
<dbReference type="Gene3D" id="2.60.120.10">
    <property type="entry name" value="Jelly Rolls"/>
    <property type="match status" value="1"/>
</dbReference>